<dbReference type="EMBL" id="KB468053">
    <property type="protein sequence ID" value="PCH40241.1"/>
    <property type="molecule type" value="Genomic_DNA"/>
</dbReference>
<name>A0A2H3JK57_WOLCO</name>
<gene>
    <name evidence="2" type="ORF">WOLCODRAFT_23938</name>
    <name evidence="3" type="ORF">WOLCODRAFT_23941</name>
</gene>
<dbReference type="AlphaFoldDB" id="A0A2H3JK57"/>
<organism evidence="3 4">
    <name type="scientific">Wolfiporia cocos (strain MD-104)</name>
    <name type="common">Brown rot fungus</name>
    <dbReference type="NCBI Taxonomy" id="742152"/>
    <lineage>
        <taxon>Eukaryota</taxon>
        <taxon>Fungi</taxon>
        <taxon>Dikarya</taxon>
        <taxon>Basidiomycota</taxon>
        <taxon>Agaricomycotina</taxon>
        <taxon>Agaricomycetes</taxon>
        <taxon>Polyporales</taxon>
        <taxon>Phaeolaceae</taxon>
        <taxon>Wolfiporia</taxon>
    </lineage>
</organism>
<dbReference type="EMBL" id="KB468053">
    <property type="protein sequence ID" value="PCH40243.1"/>
    <property type="molecule type" value="Genomic_DNA"/>
</dbReference>
<sequence length="95" mass="10158">VPAISGANVDRGEPSPTTTADPCYAYSLRSNSALSTPMALQLLHASGSARLQAPGEWHPRLEVRRAFKRGGRERGIVASRIVRTKGLEECAAGRT</sequence>
<dbReference type="Proteomes" id="UP000218811">
    <property type="component" value="Unassembled WGS sequence"/>
</dbReference>
<reference evidence="3 4" key="1">
    <citation type="journal article" date="2012" name="Science">
        <title>The Paleozoic origin of enzymatic lignin decomposition reconstructed from 31 fungal genomes.</title>
        <authorList>
            <person name="Floudas D."/>
            <person name="Binder M."/>
            <person name="Riley R."/>
            <person name="Barry K."/>
            <person name="Blanchette R.A."/>
            <person name="Henrissat B."/>
            <person name="Martinez A.T."/>
            <person name="Otillar R."/>
            <person name="Spatafora J.W."/>
            <person name="Yadav J.S."/>
            <person name="Aerts A."/>
            <person name="Benoit I."/>
            <person name="Boyd A."/>
            <person name="Carlson A."/>
            <person name="Copeland A."/>
            <person name="Coutinho P.M."/>
            <person name="de Vries R.P."/>
            <person name="Ferreira P."/>
            <person name="Findley K."/>
            <person name="Foster B."/>
            <person name="Gaskell J."/>
            <person name="Glotzer D."/>
            <person name="Gorecki P."/>
            <person name="Heitman J."/>
            <person name="Hesse C."/>
            <person name="Hori C."/>
            <person name="Igarashi K."/>
            <person name="Jurgens J.A."/>
            <person name="Kallen N."/>
            <person name="Kersten P."/>
            <person name="Kohler A."/>
            <person name="Kuees U."/>
            <person name="Kumar T.K.A."/>
            <person name="Kuo A."/>
            <person name="LaButti K."/>
            <person name="Larrondo L.F."/>
            <person name="Lindquist E."/>
            <person name="Ling A."/>
            <person name="Lombard V."/>
            <person name="Lucas S."/>
            <person name="Lundell T."/>
            <person name="Martin R."/>
            <person name="McLaughlin D.J."/>
            <person name="Morgenstern I."/>
            <person name="Morin E."/>
            <person name="Murat C."/>
            <person name="Nagy L.G."/>
            <person name="Nolan M."/>
            <person name="Ohm R.A."/>
            <person name="Patyshakuliyeva A."/>
            <person name="Rokas A."/>
            <person name="Ruiz-Duenas F.J."/>
            <person name="Sabat G."/>
            <person name="Salamov A."/>
            <person name="Samejima M."/>
            <person name="Schmutz J."/>
            <person name="Slot J.C."/>
            <person name="St John F."/>
            <person name="Stenlid J."/>
            <person name="Sun H."/>
            <person name="Sun S."/>
            <person name="Syed K."/>
            <person name="Tsang A."/>
            <person name="Wiebenga A."/>
            <person name="Young D."/>
            <person name="Pisabarro A."/>
            <person name="Eastwood D.C."/>
            <person name="Martin F."/>
            <person name="Cullen D."/>
            <person name="Grigoriev I.V."/>
            <person name="Hibbett D.S."/>
        </authorList>
    </citation>
    <scope>NUCLEOTIDE SEQUENCE [LARGE SCALE GENOMIC DNA]</scope>
    <source>
        <strain evidence="3 4">MD-104</strain>
    </source>
</reference>
<protein>
    <submittedName>
        <fullName evidence="3">Uncharacterized protein</fullName>
    </submittedName>
</protein>
<evidence type="ECO:0000256" key="1">
    <source>
        <dbReference type="SAM" id="MobiDB-lite"/>
    </source>
</evidence>
<evidence type="ECO:0000313" key="3">
    <source>
        <dbReference type="EMBL" id="PCH40243.1"/>
    </source>
</evidence>
<accession>A0A2H3JK57</accession>
<feature type="region of interest" description="Disordered" evidence="1">
    <location>
        <begin position="1"/>
        <end position="21"/>
    </location>
</feature>
<proteinExistence type="predicted"/>
<evidence type="ECO:0000313" key="2">
    <source>
        <dbReference type="EMBL" id="PCH40241.1"/>
    </source>
</evidence>
<feature type="non-terminal residue" evidence="3">
    <location>
        <position position="1"/>
    </location>
</feature>
<keyword evidence="4" id="KW-1185">Reference proteome</keyword>
<evidence type="ECO:0000313" key="4">
    <source>
        <dbReference type="Proteomes" id="UP000218811"/>
    </source>
</evidence>